<feature type="transmembrane region" description="Helical" evidence="11">
    <location>
        <begin position="1003"/>
        <end position="1028"/>
    </location>
</feature>
<reference evidence="14 15" key="1">
    <citation type="journal article" date="2019" name="Sci. Rep.">
        <title>A high-quality genome of Eragrostis curvula grass provides insights into Poaceae evolution and supports new strategies to enhance forage quality.</title>
        <authorList>
            <person name="Carballo J."/>
            <person name="Santos B.A.C.M."/>
            <person name="Zappacosta D."/>
            <person name="Garbus I."/>
            <person name="Selva J.P."/>
            <person name="Gallo C.A."/>
            <person name="Diaz A."/>
            <person name="Albertini E."/>
            <person name="Caccamo M."/>
            <person name="Echenique V."/>
        </authorList>
    </citation>
    <scope>NUCLEOTIDE SEQUENCE [LARGE SCALE GENOMIC DNA]</scope>
    <source>
        <strain evidence="15">cv. Victoria</strain>
        <tissue evidence="14">Leaf</tissue>
    </source>
</reference>
<dbReference type="Pfam" id="PF00560">
    <property type="entry name" value="LRR_1"/>
    <property type="match status" value="6"/>
</dbReference>
<dbReference type="FunFam" id="3.80.10.10:FF:000213">
    <property type="entry name" value="Tyrosine-sulfated glycopeptide receptor 1"/>
    <property type="match status" value="1"/>
</dbReference>
<evidence type="ECO:0000256" key="5">
    <source>
        <dbReference type="ARBA" id="ARBA00022614"/>
    </source>
</evidence>
<protein>
    <submittedName>
        <fullName evidence="14">Uncharacterized protein</fullName>
    </submittedName>
</protein>
<dbReference type="InterPro" id="IPR013210">
    <property type="entry name" value="LRR_N_plant-typ"/>
</dbReference>
<keyword evidence="15" id="KW-1185">Reference proteome</keyword>
<evidence type="ECO:0000256" key="9">
    <source>
        <dbReference type="ARBA" id="ARBA00022989"/>
    </source>
</evidence>
<feature type="domain" description="Leucine-rich repeat-containing N-terminal plant-type" evidence="12">
    <location>
        <begin position="67"/>
        <end position="113"/>
    </location>
</feature>
<keyword evidence="4" id="KW-1003">Cell membrane</keyword>
<keyword evidence="9 11" id="KW-1133">Transmembrane helix</keyword>
<dbReference type="InterPro" id="IPR053211">
    <property type="entry name" value="DNA_repair-toleration"/>
</dbReference>
<comment type="caution">
    <text evidence="14">The sequence shown here is derived from an EMBL/GenBank/DDBJ whole genome shotgun (WGS) entry which is preliminary data.</text>
</comment>
<evidence type="ECO:0000256" key="7">
    <source>
        <dbReference type="ARBA" id="ARBA00022729"/>
    </source>
</evidence>
<keyword evidence="5" id="KW-0433">Leucine-rich repeat</keyword>
<keyword evidence="10 11" id="KW-0472">Membrane</keyword>
<evidence type="ECO:0000256" key="1">
    <source>
        <dbReference type="ARBA" id="ARBA00004167"/>
    </source>
</evidence>
<dbReference type="InterPro" id="IPR055414">
    <property type="entry name" value="LRR_R13L4/SHOC2-like"/>
</dbReference>
<dbReference type="AlphaFoldDB" id="A0A5J9UEE8"/>
<evidence type="ECO:0000313" key="14">
    <source>
        <dbReference type="EMBL" id="TVU21717.1"/>
    </source>
</evidence>
<dbReference type="InterPro" id="IPR001611">
    <property type="entry name" value="Leu-rich_rpt"/>
</dbReference>
<comment type="similarity">
    <text evidence="3">Belongs to the RLP family.</text>
</comment>
<dbReference type="FunFam" id="3.80.10.10:FF:000095">
    <property type="entry name" value="LRR receptor-like serine/threonine-protein kinase GSO1"/>
    <property type="match status" value="1"/>
</dbReference>
<dbReference type="PANTHER" id="PTHR48060:SF21">
    <property type="entry name" value="L DOMAIN-LIKE PROTEIN"/>
    <property type="match status" value="1"/>
</dbReference>
<keyword evidence="6 11" id="KW-0812">Transmembrane</keyword>
<evidence type="ECO:0000256" key="8">
    <source>
        <dbReference type="ARBA" id="ARBA00022737"/>
    </source>
</evidence>
<dbReference type="OrthoDB" id="1394818at2759"/>
<evidence type="ECO:0000256" key="10">
    <source>
        <dbReference type="ARBA" id="ARBA00023136"/>
    </source>
</evidence>
<evidence type="ECO:0000256" key="4">
    <source>
        <dbReference type="ARBA" id="ARBA00022475"/>
    </source>
</evidence>
<dbReference type="SMART" id="SM00369">
    <property type="entry name" value="LRR_TYP"/>
    <property type="match status" value="8"/>
</dbReference>
<dbReference type="EMBL" id="RWGY01000026">
    <property type="protein sequence ID" value="TVU21717.1"/>
    <property type="molecule type" value="Genomic_DNA"/>
</dbReference>
<dbReference type="Gramene" id="TVU21717">
    <property type="protein sequence ID" value="TVU21717"/>
    <property type="gene ID" value="EJB05_31372"/>
</dbReference>
<evidence type="ECO:0000256" key="6">
    <source>
        <dbReference type="ARBA" id="ARBA00022692"/>
    </source>
</evidence>
<evidence type="ECO:0000259" key="12">
    <source>
        <dbReference type="Pfam" id="PF08263"/>
    </source>
</evidence>
<keyword evidence="8" id="KW-0677">Repeat</keyword>
<feature type="domain" description="Disease resistance R13L4/SHOC-2-like LRR" evidence="13">
    <location>
        <begin position="380"/>
        <end position="570"/>
    </location>
</feature>
<evidence type="ECO:0000313" key="15">
    <source>
        <dbReference type="Proteomes" id="UP000324897"/>
    </source>
</evidence>
<dbReference type="Pfam" id="PF23598">
    <property type="entry name" value="LRR_14"/>
    <property type="match status" value="1"/>
</dbReference>
<name>A0A5J9UEE8_9POAL</name>
<evidence type="ECO:0000259" key="13">
    <source>
        <dbReference type="Pfam" id="PF23598"/>
    </source>
</evidence>
<dbReference type="InterPro" id="IPR003591">
    <property type="entry name" value="Leu-rich_rpt_typical-subtyp"/>
</dbReference>
<dbReference type="Proteomes" id="UP000324897">
    <property type="component" value="Unassembled WGS sequence"/>
</dbReference>
<comment type="subcellular location">
    <subcellularLocation>
        <location evidence="2">Cell membrane</location>
    </subcellularLocation>
    <subcellularLocation>
        <location evidence="1">Membrane</location>
        <topology evidence="1">Single-pass membrane protein</topology>
    </subcellularLocation>
</comment>
<dbReference type="PROSITE" id="PS51450">
    <property type="entry name" value="LRR"/>
    <property type="match status" value="2"/>
</dbReference>
<sequence>MYTNLMQLTEQTDQMLKVALPFANMPSPITIQRDTLLWSLLFASFLGTQLSHSLVTAYSNQTARCLPEQASALLRLKRSFSTGGWGPFEDGSTCTLESWRAGTDCCGWDGVRCGDDDGRVTTLDLGECGFESSSLHHALFDLTSLTHLNLAWNSFNGSQLPSVGFERLAELVHLNLSNCRIAGRVPDGIGRLTKLVSLDLSTEFHLLDIDNEFVSFTSWGHGWVLEEPNIRSLVANLGNMEELYLGQVDLSGNGARWCDALANSTSQLRVLSLPRTRISGPICGSLSSIHSLTEINLQYNELYGQIPESFADLTSLRVLRLTYNILEGWFPSRIFQNKNLTAVDISYNFHVSGSLPDFLARALTELLVSNTNFSGPIPGSVRHLKFLDKLGLAVVDESSQELPSSIGELTSLRWLQVSGAGLVGDIPSWIANMTSLVVLQFTNCGLSGQVPSSIGNLRNLTTLRLYACNFSGQIPPHLFNLTQLEVLDIHSNNLIGTISLRSFFKLPNLISLNLSNNKLSVVDGEDNSSWAPIKYMDTLRLASCNISKLPNALKHIYGVQFLDLSVNRIHGEVPQWAWKNWNYMHVFNLSHNQFSSVHGLIFSDYISIVDLSFNQFEGPIPIPGQDILMLDCSNNQFSTTPLNFGSQLSSLTYFKASGNNLSGNIPQSICDATRLVLLDLSYNSLSGSIPSCLMEDNNYLSVLNLKSNLLHGVLPHNLKQGCGFEALDFSDNWIEGQIPRSLSTCRDLEVFDIGENHISDTFPCWMSTLPKLQVLVLGSNKFTGNVGPSVLGDDNSCDFMKLRVLDVSSNNFSGTLPNEWFKNMKSMMVDSTSNETLAMEKQHSLDAYTFQFTTTITFEGFGITKIWRSLAVIDVSDNAFHGTIPMSIGDLVLLNGLRMSHNHLTGKIPSQLNALRQLEVLDLSSNHLSGEIPQELASLNFLSVLNLSYNELIGKIPDSPQFLTFSNLSFMGNIDLCGLQVFRKCNNVTPIAVPHYSENSFDITLFLVTGLGFGAGFAVAIVVTWGICVRI</sequence>
<dbReference type="GO" id="GO:0005886">
    <property type="term" value="C:plasma membrane"/>
    <property type="evidence" value="ECO:0007669"/>
    <property type="project" value="UniProtKB-SubCell"/>
</dbReference>
<evidence type="ECO:0000256" key="3">
    <source>
        <dbReference type="ARBA" id="ARBA00009592"/>
    </source>
</evidence>
<proteinExistence type="inferred from homology"/>
<dbReference type="SUPFAM" id="SSF52058">
    <property type="entry name" value="L domain-like"/>
    <property type="match status" value="2"/>
</dbReference>
<dbReference type="InterPro" id="IPR032675">
    <property type="entry name" value="LRR_dom_sf"/>
</dbReference>
<dbReference type="PANTHER" id="PTHR48060">
    <property type="entry name" value="DNA DAMAGE-REPAIR/TOLERATION PROTEIN DRT100"/>
    <property type="match status" value="1"/>
</dbReference>
<evidence type="ECO:0000256" key="11">
    <source>
        <dbReference type="SAM" id="Phobius"/>
    </source>
</evidence>
<dbReference type="SUPFAM" id="SSF52047">
    <property type="entry name" value="RNI-like"/>
    <property type="match status" value="1"/>
</dbReference>
<keyword evidence="7" id="KW-0732">Signal</keyword>
<dbReference type="PRINTS" id="PR00019">
    <property type="entry name" value="LEURICHRPT"/>
</dbReference>
<gene>
    <name evidence="14" type="ORF">EJB05_31372</name>
</gene>
<accession>A0A5J9UEE8</accession>
<feature type="non-terminal residue" evidence="14">
    <location>
        <position position="1"/>
    </location>
</feature>
<dbReference type="Gene3D" id="3.80.10.10">
    <property type="entry name" value="Ribonuclease Inhibitor"/>
    <property type="match status" value="4"/>
</dbReference>
<organism evidence="14 15">
    <name type="scientific">Eragrostis curvula</name>
    <name type="common">weeping love grass</name>
    <dbReference type="NCBI Taxonomy" id="38414"/>
    <lineage>
        <taxon>Eukaryota</taxon>
        <taxon>Viridiplantae</taxon>
        <taxon>Streptophyta</taxon>
        <taxon>Embryophyta</taxon>
        <taxon>Tracheophyta</taxon>
        <taxon>Spermatophyta</taxon>
        <taxon>Magnoliopsida</taxon>
        <taxon>Liliopsida</taxon>
        <taxon>Poales</taxon>
        <taxon>Poaceae</taxon>
        <taxon>PACMAD clade</taxon>
        <taxon>Chloridoideae</taxon>
        <taxon>Eragrostideae</taxon>
        <taxon>Eragrostidinae</taxon>
        <taxon>Eragrostis</taxon>
    </lineage>
</organism>
<dbReference type="Pfam" id="PF08263">
    <property type="entry name" value="LRRNT_2"/>
    <property type="match status" value="1"/>
</dbReference>
<evidence type="ECO:0000256" key="2">
    <source>
        <dbReference type="ARBA" id="ARBA00004236"/>
    </source>
</evidence>